<dbReference type="Proteomes" id="UP001597139">
    <property type="component" value="Unassembled WGS sequence"/>
</dbReference>
<evidence type="ECO:0000259" key="1">
    <source>
        <dbReference type="Pfam" id="PF13439"/>
    </source>
</evidence>
<dbReference type="PANTHER" id="PTHR12526">
    <property type="entry name" value="GLYCOSYLTRANSFERASE"/>
    <property type="match status" value="1"/>
</dbReference>
<dbReference type="InterPro" id="IPR028098">
    <property type="entry name" value="Glyco_trans_4-like_N"/>
</dbReference>
<keyword evidence="2" id="KW-0328">Glycosyltransferase</keyword>
<organism evidence="2 3">
    <name type="scientific">Halolamina litorea</name>
    <dbReference type="NCBI Taxonomy" id="1515593"/>
    <lineage>
        <taxon>Archaea</taxon>
        <taxon>Methanobacteriati</taxon>
        <taxon>Methanobacteriota</taxon>
        <taxon>Stenosarchaea group</taxon>
        <taxon>Halobacteria</taxon>
        <taxon>Halobacteriales</taxon>
        <taxon>Haloferacaceae</taxon>
    </lineage>
</organism>
<dbReference type="Pfam" id="PF13439">
    <property type="entry name" value="Glyco_transf_4"/>
    <property type="match status" value="1"/>
</dbReference>
<reference evidence="2 3" key="1">
    <citation type="journal article" date="2019" name="Int. J. Syst. Evol. Microbiol.">
        <title>The Global Catalogue of Microorganisms (GCM) 10K type strain sequencing project: providing services to taxonomists for standard genome sequencing and annotation.</title>
        <authorList>
            <consortium name="The Broad Institute Genomics Platform"/>
            <consortium name="The Broad Institute Genome Sequencing Center for Infectious Disease"/>
            <person name="Wu L."/>
            <person name="Ma J."/>
        </authorList>
    </citation>
    <scope>NUCLEOTIDE SEQUENCE [LARGE SCALE GENOMIC DNA]</scope>
    <source>
        <strain evidence="2 3">CGMCC 1.12859</strain>
    </source>
</reference>
<proteinExistence type="predicted"/>
<dbReference type="PANTHER" id="PTHR12526:SF636">
    <property type="entry name" value="BLL3647 PROTEIN"/>
    <property type="match status" value="1"/>
</dbReference>
<keyword evidence="2" id="KW-0808">Transferase</keyword>
<dbReference type="AlphaFoldDB" id="A0ABD6BUW5"/>
<accession>A0ABD6BUW5</accession>
<protein>
    <submittedName>
        <fullName evidence="2">Glycosyltransferase</fullName>
        <ecNumber evidence="2">2.4.-.-</ecNumber>
    </submittedName>
</protein>
<keyword evidence="3" id="KW-1185">Reference proteome</keyword>
<dbReference type="RefSeq" id="WP_345781147.1">
    <property type="nucleotide sequence ID" value="NZ_JANHGR010000003.1"/>
</dbReference>
<feature type="domain" description="Glycosyltransferase subfamily 4-like N-terminal" evidence="1">
    <location>
        <begin position="52"/>
        <end position="142"/>
    </location>
</feature>
<dbReference type="Pfam" id="PF13692">
    <property type="entry name" value="Glyco_trans_1_4"/>
    <property type="match status" value="1"/>
</dbReference>
<dbReference type="GO" id="GO:0016757">
    <property type="term" value="F:glycosyltransferase activity"/>
    <property type="evidence" value="ECO:0007669"/>
    <property type="project" value="UniProtKB-KW"/>
</dbReference>
<dbReference type="Gene3D" id="3.40.50.2000">
    <property type="entry name" value="Glycogen Phosphorylase B"/>
    <property type="match status" value="2"/>
</dbReference>
<evidence type="ECO:0000313" key="2">
    <source>
        <dbReference type="EMBL" id="MFD1568585.1"/>
    </source>
</evidence>
<gene>
    <name evidence="2" type="ORF">ACFSAU_13905</name>
</gene>
<sequence length="311" mass="33807">MRVLNLVPSEQSRFFDQQVRTLESLGVDCTTLSVPGHREYDDGDTSGRSVVDYARLYPNVLSASFDDYDLIHANYGLTAPHAICQPNLPVVLSLWGTDLYGKYGPVSRFCARFADAVVVMSPAMAEDLGREAHVLPHGVDLSLFKPAPTGPARQRVGWDAEGHHVLFPYPPERGVKNYPRAQRIVDAASQRVSDPIELHTVTGVPHDGMPSYLNAADALLLTSTHEGSPNAVKEALACNVPVVSTDVGDVATRLAGLDHSWVCASDAELVDGLIDALTTDDRPRGRAAVREISVQRTGERLLDIYRDVVDG</sequence>
<dbReference type="EC" id="2.4.-.-" evidence="2"/>
<comment type="caution">
    <text evidence="2">The sequence shown here is derived from an EMBL/GenBank/DDBJ whole genome shotgun (WGS) entry which is preliminary data.</text>
</comment>
<dbReference type="SUPFAM" id="SSF53756">
    <property type="entry name" value="UDP-Glycosyltransferase/glycogen phosphorylase"/>
    <property type="match status" value="1"/>
</dbReference>
<name>A0ABD6BUW5_9EURY</name>
<evidence type="ECO:0000313" key="3">
    <source>
        <dbReference type="Proteomes" id="UP001597139"/>
    </source>
</evidence>
<dbReference type="EMBL" id="JBHUCZ010000012">
    <property type="protein sequence ID" value="MFD1568585.1"/>
    <property type="molecule type" value="Genomic_DNA"/>
</dbReference>